<dbReference type="GO" id="GO:0023051">
    <property type="term" value="P:regulation of signaling"/>
    <property type="evidence" value="ECO:0007669"/>
    <property type="project" value="UniProtKB-ARBA"/>
</dbReference>
<dbReference type="PROSITE" id="PS50835">
    <property type="entry name" value="IG_LIKE"/>
    <property type="match status" value="1"/>
</dbReference>
<dbReference type="SMART" id="SM00409">
    <property type="entry name" value="IG"/>
    <property type="match status" value="1"/>
</dbReference>
<feature type="compositionally biased region" description="Low complexity" evidence="17">
    <location>
        <begin position="781"/>
        <end position="792"/>
    </location>
</feature>
<dbReference type="Proteomes" id="UP000694851">
    <property type="component" value="Unplaced"/>
</dbReference>
<dbReference type="GO" id="GO:0030154">
    <property type="term" value="P:cell differentiation"/>
    <property type="evidence" value="ECO:0007669"/>
    <property type="project" value="TreeGrafter"/>
</dbReference>
<dbReference type="SUPFAM" id="SSF57196">
    <property type="entry name" value="EGF/Laminin"/>
    <property type="match status" value="1"/>
</dbReference>
<sequence length="858" mass="93552">MRWRRAPRHSGGAGPGSPRPGPAARSPQPLLPPLLLLLLWTAALAPGAAARNEVAPAGASVCYPSPPSVGSVQELAQRAAVVIEGKVHPPRRQQGALDRKAAAGEAGAWGGERQPPAARPGPLGRPARDPLPTANGTVPSWPTAPGPSASDPGEEASYLVKVHQVWAVKAGGLKKDSLLTVRLGAWGHPAFPSCGRLKEDSRYIFFMEPDANSSSRAPAAFRASFPPLETGRNLKKEVSRVLCKRCALPLRLKEMKSQESVAGSKLVLRCETSSEYSPLRFKWFKNGSELKRKNRPENIKIQKKPGKSELVISKASLADSGEYVCKVFSKLGNDSASANITIVDSNESTTGMPASTETAYVSSESPIRISVTTEGANTSSSTSTSTTGTSHLVKCAEKEKTFCVNGGECFMVKDLSNPSRYLCKCPNEFTGDRCQNYVMASFYKHLGIEFMEAEELYQKRVLTITGICIALLVVGIMCVVAYCKTKKQRKKLHDRLRQSLRSERNNMVNIANGPHHPNPPPENVQLVNQYVSKNVISSEHIVEREVETSFSTSHYTSTTHHSTTVTQTPSHSWSNGHTESIISESHSVIMMSSVENSRHSSPTGGPRGRLNGMGGPRECNSFLRHARETPDSYRDSPHSERYVSAMTTPARMSPVDFHTPSSPKSPPSEMSPPVSSTTVSMPSMAVSPFVEEERPLLLVTPPRLREKYDHHPQQFTSSFHHNPAHESNSLPPSPLRIVEDEEYETTQEYEPAQEPVKKLNNSRRAKRTKPNGHSANRLEMDSNTSAESSNSESETEDERVGEDTPFLGIQNPLAASLEAAPAFRLADSRTNPAGRFSTQEDLQARLSSVIANQDPIAV</sequence>
<keyword evidence="12" id="KW-0325">Glycoprotein</keyword>
<feature type="compositionally biased region" description="Low complexity" evidence="17">
    <location>
        <begin position="671"/>
        <end position="680"/>
    </location>
</feature>
<feature type="region of interest" description="Disordered" evidence="17">
    <location>
        <begin position="714"/>
        <end position="806"/>
    </location>
</feature>
<feature type="compositionally biased region" description="Polar residues" evidence="17">
    <location>
        <begin position="714"/>
        <end position="730"/>
    </location>
</feature>
<keyword evidence="19" id="KW-0732">Signal</keyword>
<keyword evidence="4" id="KW-1003">Cell membrane</keyword>
<feature type="chain" id="PRO_5034773491" description="Pro-neuregulin-1, membrane-bound isoform" evidence="19">
    <location>
        <begin position="51"/>
        <end position="858"/>
    </location>
</feature>
<reference evidence="23" key="1">
    <citation type="submission" date="2025-08" db="UniProtKB">
        <authorList>
            <consortium name="RefSeq"/>
        </authorList>
    </citation>
    <scope>IDENTIFICATION</scope>
    <source>
        <tissue evidence="23">Muscle</tissue>
    </source>
</reference>
<dbReference type="SMART" id="SM00408">
    <property type="entry name" value="IGc2"/>
    <property type="match status" value="1"/>
</dbReference>
<evidence type="ECO:0000256" key="19">
    <source>
        <dbReference type="SAM" id="SignalP"/>
    </source>
</evidence>
<evidence type="ECO:0000256" key="1">
    <source>
        <dbReference type="ARBA" id="ARBA00004251"/>
    </source>
</evidence>
<dbReference type="InterPro" id="IPR007110">
    <property type="entry name" value="Ig-like_dom"/>
</dbReference>
<dbReference type="GeneID" id="109382960"/>
<dbReference type="PANTHER" id="PTHR11100:SF7">
    <property type="entry name" value="PRO-NEUREGULIN-1, MEMBRANE-BOUND ISOFORM"/>
    <property type="match status" value="1"/>
</dbReference>
<feature type="compositionally biased region" description="Gly residues" evidence="17">
    <location>
        <begin position="605"/>
        <end position="614"/>
    </location>
</feature>
<dbReference type="Gene3D" id="2.10.25.10">
    <property type="entry name" value="Laminin"/>
    <property type="match status" value="1"/>
</dbReference>
<dbReference type="GO" id="GO:0007399">
    <property type="term" value="P:nervous system development"/>
    <property type="evidence" value="ECO:0007669"/>
    <property type="project" value="InterPro"/>
</dbReference>
<feature type="region of interest" description="Disordered" evidence="17">
    <location>
        <begin position="595"/>
        <end position="614"/>
    </location>
</feature>
<comment type="subunit">
    <text evidence="15">The cytoplasmic domain interacts with the LIM domain region of LIMK1. Forms a ternary complex with ERBB3 and ITGAV:ITGB3 or ITGA6:ITGB4. Interacts with NRDC and BACE1.</text>
</comment>
<dbReference type="InterPro" id="IPR003599">
    <property type="entry name" value="Ig_sub"/>
</dbReference>
<evidence type="ECO:0000313" key="22">
    <source>
        <dbReference type="Proteomes" id="UP000694851"/>
    </source>
</evidence>
<evidence type="ECO:0000259" key="20">
    <source>
        <dbReference type="PROSITE" id="PS50026"/>
    </source>
</evidence>
<feature type="domain" description="EGF-like" evidence="20">
    <location>
        <begin position="391"/>
        <end position="435"/>
    </location>
</feature>
<dbReference type="CTD" id="3084"/>
<dbReference type="InterPro" id="IPR002154">
    <property type="entry name" value="Neuregulin_C"/>
</dbReference>
<dbReference type="SMART" id="SM00181">
    <property type="entry name" value="EGF"/>
    <property type="match status" value="1"/>
</dbReference>
<evidence type="ECO:0000256" key="4">
    <source>
        <dbReference type="ARBA" id="ARBA00022475"/>
    </source>
</evidence>
<dbReference type="SUPFAM" id="SSF48726">
    <property type="entry name" value="Immunoglobulin"/>
    <property type="match status" value="1"/>
</dbReference>
<proteinExistence type="inferred from homology"/>
<dbReference type="PANTHER" id="PTHR11100">
    <property type="entry name" value="HEREGULIN-NEUREGULIN FAMILY MEMBER"/>
    <property type="match status" value="1"/>
</dbReference>
<organism evidence="22 23">
    <name type="scientific">Hipposideros armiger</name>
    <name type="common">Great Himalayan leaf-nosed bat</name>
    <dbReference type="NCBI Taxonomy" id="186990"/>
    <lineage>
        <taxon>Eukaryota</taxon>
        <taxon>Metazoa</taxon>
        <taxon>Chordata</taxon>
        <taxon>Craniata</taxon>
        <taxon>Vertebrata</taxon>
        <taxon>Euteleostomi</taxon>
        <taxon>Mammalia</taxon>
        <taxon>Eutheria</taxon>
        <taxon>Laurasiatheria</taxon>
        <taxon>Chiroptera</taxon>
        <taxon>Yinpterochiroptera</taxon>
        <taxon>Rhinolophoidea</taxon>
        <taxon>Hipposideridae</taxon>
        <taxon>Hipposideros</taxon>
    </lineage>
</organism>
<dbReference type="InterPro" id="IPR057909">
    <property type="entry name" value="NRG2_N"/>
</dbReference>
<dbReference type="PROSITE" id="PS00022">
    <property type="entry name" value="EGF_1"/>
    <property type="match status" value="1"/>
</dbReference>
<keyword evidence="10 18" id="KW-0472">Membrane</keyword>
<dbReference type="GO" id="GO:0051094">
    <property type="term" value="P:positive regulation of developmental process"/>
    <property type="evidence" value="ECO:0007669"/>
    <property type="project" value="UniProtKB-ARBA"/>
</dbReference>
<dbReference type="Gene3D" id="2.60.40.10">
    <property type="entry name" value="Immunoglobulins"/>
    <property type="match status" value="1"/>
</dbReference>
<dbReference type="AlphaFoldDB" id="A0A8B7RFZ4"/>
<dbReference type="Pfam" id="PF07679">
    <property type="entry name" value="I-set"/>
    <property type="match status" value="1"/>
</dbReference>
<keyword evidence="13" id="KW-0393">Immunoglobulin domain</keyword>
<dbReference type="GO" id="GO:0035556">
    <property type="term" value="P:intracellular signal transduction"/>
    <property type="evidence" value="ECO:0007669"/>
    <property type="project" value="TreeGrafter"/>
</dbReference>
<evidence type="ECO:0000256" key="18">
    <source>
        <dbReference type="SAM" id="Phobius"/>
    </source>
</evidence>
<keyword evidence="9" id="KW-0339">Growth factor</keyword>
<gene>
    <name evidence="23" type="primary">NRG1</name>
</gene>
<dbReference type="FunFam" id="2.10.25.10:FF:000073">
    <property type="entry name" value="Pro-neuregulin-1, membrane-bound isoform A"/>
    <property type="match status" value="1"/>
</dbReference>
<protein>
    <recommendedName>
        <fullName evidence="14">Pro-neuregulin-1, membrane-bound isoform</fullName>
    </recommendedName>
</protein>
<feature type="compositionally biased region" description="Basic residues" evidence="17">
    <location>
        <begin position="760"/>
        <end position="770"/>
    </location>
</feature>
<feature type="region of interest" description="Disordered" evidence="17">
    <location>
        <begin position="1"/>
        <end position="28"/>
    </location>
</feature>
<dbReference type="GO" id="GO:0045499">
    <property type="term" value="F:chemorepellent activity"/>
    <property type="evidence" value="ECO:0007669"/>
    <property type="project" value="TreeGrafter"/>
</dbReference>
<dbReference type="GO" id="GO:0008083">
    <property type="term" value="F:growth factor activity"/>
    <property type="evidence" value="ECO:0007669"/>
    <property type="project" value="UniProtKB-KW"/>
</dbReference>
<feature type="region of interest" description="Disordered" evidence="17">
    <location>
        <begin position="86"/>
        <end position="154"/>
    </location>
</feature>
<evidence type="ECO:0000256" key="16">
    <source>
        <dbReference type="PROSITE-ProRule" id="PRU00076"/>
    </source>
</evidence>
<dbReference type="GO" id="GO:0005615">
    <property type="term" value="C:extracellular space"/>
    <property type="evidence" value="ECO:0007669"/>
    <property type="project" value="UniProtKB-ARBA"/>
</dbReference>
<keyword evidence="11 16" id="KW-1015">Disulfide bond</keyword>
<evidence type="ECO:0000256" key="3">
    <source>
        <dbReference type="ARBA" id="ARBA00008216"/>
    </source>
</evidence>
<dbReference type="GO" id="GO:0010646">
    <property type="term" value="P:regulation of cell communication"/>
    <property type="evidence" value="ECO:0007669"/>
    <property type="project" value="UniProtKB-ARBA"/>
</dbReference>
<keyword evidence="6 16" id="KW-0245">EGF-like domain</keyword>
<dbReference type="Pfam" id="PF25518">
    <property type="entry name" value="NRG2_N"/>
    <property type="match status" value="1"/>
</dbReference>
<dbReference type="InterPro" id="IPR040180">
    <property type="entry name" value="Neuregulin"/>
</dbReference>
<feature type="transmembrane region" description="Helical" evidence="18">
    <location>
        <begin position="461"/>
        <end position="483"/>
    </location>
</feature>
<dbReference type="RefSeq" id="XP_019498400.1">
    <property type="nucleotide sequence ID" value="XM_019642855.1"/>
</dbReference>
<keyword evidence="7 18" id="KW-0812">Transmembrane</keyword>
<dbReference type="GO" id="GO:0030296">
    <property type="term" value="F:protein tyrosine kinase activator activity"/>
    <property type="evidence" value="ECO:0007669"/>
    <property type="project" value="TreeGrafter"/>
</dbReference>
<feature type="compositionally biased region" description="Low complexity" evidence="17">
    <location>
        <begin position="553"/>
        <end position="572"/>
    </location>
</feature>
<feature type="domain" description="Ig-like" evidence="21">
    <location>
        <begin position="249"/>
        <end position="341"/>
    </location>
</feature>
<evidence type="ECO:0000256" key="13">
    <source>
        <dbReference type="ARBA" id="ARBA00023319"/>
    </source>
</evidence>
<feature type="region of interest" description="Disordered" evidence="17">
    <location>
        <begin position="651"/>
        <end position="680"/>
    </location>
</feature>
<evidence type="ECO:0000256" key="5">
    <source>
        <dbReference type="ARBA" id="ARBA00022525"/>
    </source>
</evidence>
<evidence type="ECO:0000256" key="7">
    <source>
        <dbReference type="ARBA" id="ARBA00022692"/>
    </source>
</evidence>
<evidence type="ECO:0000259" key="21">
    <source>
        <dbReference type="PROSITE" id="PS50835"/>
    </source>
</evidence>
<dbReference type="InterPro" id="IPR036179">
    <property type="entry name" value="Ig-like_dom_sf"/>
</dbReference>
<dbReference type="InterPro" id="IPR018250">
    <property type="entry name" value="NRG1"/>
</dbReference>
<keyword evidence="22" id="KW-1185">Reference proteome</keyword>
<comment type="subcellular location">
    <subcellularLocation>
        <location evidence="1">Cell membrane</location>
        <topology evidence="1">Single-pass type I membrane protein</topology>
    </subcellularLocation>
    <subcellularLocation>
        <location evidence="2">Secreted</location>
    </subcellularLocation>
</comment>
<evidence type="ECO:0000256" key="2">
    <source>
        <dbReference type="ARBA" id="ARBA00004613"/>
    </source>
</evidence>
<dbReference type="GO" id="GO:0005886">
    <property type="term" value="C:plasma membrane"/>
    <property type="evidence" value="ECO:0007669"/>
    <property type="project" value="UniProtKB-SubCell"/>
</dbReference>
<feature type="disulfide bond" evidence="16">
    <location>
        <begin position="425"/>
        <end position="434"/>
    </location>
</feature>
<evidence type="ECO:0000256" key="9">
    <source>
        <dbReference type="ARBA" id="ARBA00023030"/>
    </source>
</evidence>
<dbReference type="InterPro" id="IPR000742">
    <property type="entry name" value="EGF"/>
</dbReference>
<comment type="caution">
    <text evidence="16">Lacks conserved residue(s) required for the propagation of feature annotation.</text>
</comment>
<dbReference type="InterPro" id="IPR003598">
    <property type="entry name" value="Ig_sub2"/>
</dbReference>
<keyword evidence="8 18" id="KW-1133">Transmembrane helix</keyword>
<feature type="signal peptide" evidence="19">
    <location>
        <begin position="1"/>
        <end position="50"/>
    </location>
</feature>
<dbReference type="PRINTS" id="PR01089">
    <property type="entry name" value="NEUREGULIN"/>
</dbReference>
<name>A0A8B7RFZ4_HIPAR</name>
<evidence type="ECO:0000256" key="10">
    <source>
        <dbReference type="ARBA" id="ARBA00023136"/>
    </source>
</evidence>
<keyword evidence="5" id="KW-0964">Secreted</keyword>
<evidence type="ECO:0000256" key="8">
    <source>
        <dbReference type="ARBA" id="ARBA00022989"/>
    </source>
</evidence>
<dbReference type="OrthoDB" id="8747558at2759"/>
<dbReference type="Pfam" id="PF02158">
    <property type="entry name" value="Neuregulin"/>
    <property type="match status" value="1"/>
</dbReference>
<dbReference type="GO" id="GO:0048513">
    <property type="term" value="P:animal organ development"/>
    <property type="evidence" value="ECO:0007669"/>
    <property type="project" value="TreeGrafter"/>
</dbReference>
<evidence type="ECO:0000313" key="23">
    <source>
        <dbReference type="RefSeq" id="XP_019498400.1"/>
    </source>
</evidence>
<dbReference type="InterPro" id="IPR013783">
    <property type="entry name" value="Ig-like_fold"/>
</dbReference>
<feature type="region of interest" description="Disordered" evidence="17">
    <location>
        <begin position="553"/>
        <end position="577"/>
    </location>
</feature>
<evidence type="ECO:0000256" key="17">
    <source>
        <dbReference type="SAM" id="MobiDB-lite"/>
    </source>
</evidence>
<comment type="similarity">
    <text evidence="3">Belongs to the neuregulin family.</text>
</comment>
<dbReference type="FunFam" id="2.60.40.10:FF:000263">
    <property type="entry name" value="Pro-neuregulin-1, membrane-bound isoform"/>
    <property type="match status" value="1"/>
</dbReference>
<evidence type="ECO:0000256" key="14">
    <source>
        <dbReference type="ARBA" id="ARBA00034341"/>
    </source>
</evidence>
<evidence type="ECO:0000256" key="15">
    <source>
        <dbReference type="ARBA" id="ARBA00062162"/>
    </source>
</evidence>
<accession>A0A8B7RFZ4</accession>
<dbReference type="CDD" id="cd00053">
    <property type="entry name" value="EGF"/>
    <property type="match status" value="1"/>
</dbReference>
<evidence type="ECO:0000256" key="11">
    <source>
        <dbReference type="ARBA" id="ARBA00023157"/>
    </source>
</evidence>
<dbReference type="KEGG" id="hai:109382960"/>
<evidence type="ECO:0000256" key="6">
    <source>
        <dbReference type="ARBA" id="ARBA00022536"/>
    </source>
</evidence>
<dbReference type="PROSITE" id="PS50026">
    <property type="entry name" value="EGF_3"/>
    <property type="match status" value="1"/>
</dbReference>
<dbReference type="CDD" id="cd05895">
    <property type="entry name" value="Ig_Pro_neuregulin-1"/>
    <property type="match status" value="1"/>
</dbReference>
<dbReference type="InterPro" id="IPR013098">
    <property type="entry name" value="Ig_I-set"/>
</dbReference>
<evidence type="ECO:0000256" key="12">
    <source>
        <dbReference type="ARBA" id="ARBA00023180"/>
    </source>
</evidence>